<protein>
    <recommendedName>
        <fullName evidence="4">DNA-binding protein</fullName>
    </recommendedName>
</protein>
<dbReference type="EMBL" id="JAUYVI010000015">
    <property type="protein sequence ID" value="MDQ7251633.1"/>
    <property type="molecule type" value="Genomic_DNA"/>
</dbReference>
<feature type="region of interest" description="Disordered" evidence="1">
    <location>
        <begin position="65"/>
        <end position="97"/>
    </location>
</feature>
<evidence type="ECO:0000313" key="2">
    <source>
        <dbReference type="EMBL" id="MDQ7251633.1"/>
    </source>
</evidence>
<keyword evidence="3" id="KW-1185">Reference proteome</keyword>
<evidence type="ECO:0008006" key="4">
    <source>
        <dbReference type="Google" id="ProtNLM"/>
    </source>
</evidence>
<evidence type="ECO:0000313" key="3">
    <source>
        <dbReference type="Proteomes" id="UP001230156"/>
    </source>
</evidence>
<gene>
    <name evidence="2" type="ORF">Q8A70_28355</name>
</gene>
<proteinExistence type="predicted"/>
<sequence length="97" mass="11273">MSKIDRIPDAWPAQMSDVLASRYCDLSLSQFLAMVKKGQLPPGRKIGGTRLVRWHRRRLDEALNDMHGLDDPEDPDEQENEWLLRVRGITKPPRKRP</sequence>
<reference evidence="3" key="1">
    <citation type="submission" date="2023-08" db="EMBL/GenBank/DDBJ databases">
        <title>Rhodospirillaceae gen. nov., a novel taxon isolated from the Yangtze River Yuezi River estuary sludge.</title>
        <authorList>
            <person name="Ruan L."/>
        </authorList>
    </citation>
    <scope>NUCLEOTIDE SEQUENCE [LARGE SCALE GENOMIC DNA]</scope>
    <source>
        <strain evidence="3">R-7</strain>
    </source>
</reference>
<evidence type="ECO:0000256" key="1">
    <source>
        <dbReference type="SAM" id="MobiDB-lite"/>
    </source>
</evidence>
<comment type="caution">
    <text evidence="2">The sequence shown here is derived from an EMBL/GenBank/DDBJ whole genome shotgun (WGS) entry which is preliminary data.</text>
</comment>
<dbReference type="RefSeq" id="WP_379962181.1">
    <property type="nucleotide sequence ID" value="NZ_JAUYVI010000015.1"/>
</dbReference>
<name>A0ABU0YXJ4_9PROT</name>
<dbReference type="Proteomes" id="UP001230156">
    <property type="component" value="Unassembled WGS sequence"/>
</dbReference>
<organism evidence="2 3">
    <name type="scientific">Dongia sedimenti</name>
    <dbReference type="NCBI Taxonomy" id="3064282"/>
    <lineage>
        <taxon>Bacteria</taxon>
        <taxon>Pseudomonadati</taxon>
        <taxon>Pseudomonadota</taxon>
        <taxon>Alphaproteobacteria</taxon>
        <taxon>Rhodospirillales</taxon>
        <taxon>Dongiaceae</taxon>
        <taxon>Dongia</taxon>
    </lineage>
</organism>
<feature type="compositionally biased region" description="Acidic residues" evidence="1">
    <location>
        <begin position="71"/>
        <end position="80"/>
    </location>
</feature>
<accession>A0ABU0YXJ4</accession>